<feature type="region of interest" description="Disordered" evidence="1">
    <location>
        <begin position="327"/>
        <end position="350"/>
    </location>
</feature>
<dbReference type="OrthoDB" id="3937309at2759"/>
<keyword evidence="3" id="KW-1185">Reference proteome</keyword>
<proteinExistence type="predicted"/>
<feature type="compositionally biased region" description="Basic and acidic residues" evidence="1">
    <location>
        <begin position="786"/>
        <end position="811"/>
    </location>
</feature>
<feature type="region of interest" description="Disordered" evidence="1">
    <location>
        <begin position="137"/>
        <end position="240"/>
    </location>
</feature>
<feature type="region of interest" description="Disordered" evidence="1">
    <location>
        <begin position="284"/>
        <end position="303"/>
    </location>
</feature>
<feature type="region of interest" description="Disordered" evidence="1">
    <location>
        <begin position="64"/>
        <end position="125"/>
    </location>
</feature>
<sequence>MLRLMPSELTLTPEDVEETFRRMAQRQALKSARHVKSQPCGQPGRPVLRLGPQRAVRDAITTLGDIPILRPQPQQAIESSVDEDVEEQSEPRSPQPRTRVDSHSVLDAPARDALPVPAEPSTSSALRILQLPFRIGRNHRDSSTAHTQDETEPDRGRILSAPHSTHPRDDSRIASRREESAEGDLDASPSTPTRDAAALRGGGRVSKDRHRHAHRDISAPSPLRHIQDQSLPPGREHPSPDVEARTIAEEVPPVYLKGYFKPPEADPKGVSYWFGEFRLVAPQTEPRRRSGRQVIPTRSLSSGSAPTHLWPSAYVDHDDIAEAIRRSLEDTQPRTRQIQGYSSSSYERPPWARQIAESRRAASGSSDAFSYYQLPSESRRASSGSSALSQHHPQLDGAVASRPGAHGTYRSINPSQLQGSVSVAPSSSTATGPHSYRGISPLPSMPYGQTQSNAPTAPPPGLFPTAPSYRPNSYLDASQAAAQGVPSPLEPYSEYYQDLMYPQAPHPALALPQDPWQHPPQFLPMGQQQGRNEFPAQSGIAERAAHQFQRPSSARPPIPVIPDQPSRRLGYPRAGRTEQRSSENVPVAPFAPSDRPNRHSQVQRHREAFERLHNADLEHPPAPREAPNRPRMQDMAFRPGGTTTSGGRPDRLAPPLSSSPLPPRTHWNNPSPASGPGTSPSVPPMIPSRNASHGAGVPERAHTHVRHQVTPIPPTIRVNPARDLPSTSLALDHASATTSIRSPVTRVATTARPRPRLPPHRVNQENSGAAEEEMMRQEESAINARYGEDVERDVMDETPPRVGRVERRMFS</sequence>
<feature type="region of interest" description="Disordered" evidence="1">
    <location>
        <begin position="380"/>
        <end position="471"/>
    </location>
</feature>
<comment type="caution">
    <text evidence="2">The sequence shown here is derived from an EMBL/GenBank/DDBJ whole genome shotgun (WGS) entry which is preliminary data.</text>
</comment>
<feature type="region of interest" description="Disordered" evidence="1">
    <location>
        <begin position="745"/>
        <end position="811"/>
    </location>
</feature>
<feature type="compositionally biased region" description="Low complexity" evidence="1">
    <location>
        <begin position="419"/>
        <end position="433"/>
    </location>
</feature>
<evidence type="ECO:0000256" key="1">
    <source>
        <dbReference type="SAM" id="MobiDB-lite"/>
    </source>
</evidence>
<feature type="compositionally biased region" description="Polar residues" evidence="1">
    <location>
        <begin position="334"/>
        <end position="346"/>
    </location>
</feature>
<feature type="compositionally biased region" description="Basic and acidic residues" evidence="1">
    <location>
        <begin position="604"/>
        <end position="632"/>
    </location>
</feature>
<evidence type="ECO:0000313" key="2">
    <source>
        <dbReference type="EMBL" id="KAF2036789.1"/>
    </source>
</evidence>
<feature type="compositionally biased region" description="Basic and acidic residues" evidence="1">
    <location>
        <begin position="138"/>
        <end position="157"/>
    </location>
</feature>
<protein>
    <submittedName>
        <fullName evidence="2">Uncharacterized protein</fullName>
    </submittedName>
</protein>
<feature type="region of interest" description="Disordered" evidence="1">
    <location>
        <begin position="29"/>
        <end position="48"/>
    </location>
</feature>
<reference evidence="2" key="1">
    <citation type="journal article" date="2020" name="Stud. Mycol.">
        <title>101 Dothideomycetes genomes: a test case for predicting lifestyles and emergence of pathogens.</title>
        <authorList>
            <person name="Haridas S."/>
            <person name="Albert R."/>
            <person name="Binder M."/>
            <person name="Bloem J."/>
            <person name="Labutti K."/>
            <person name="Salamov A."/>
            <person name="Andreopoulos B."/>
            <person name="Baker S."/>
            <person name="Barry K."/>
            <person name="Bills G."/>
            <person name="Bluhm B."/>
            <person name="Cannon C."/>
            <person name="Castanera R."/>
            <person name="Culley D."/>
            <person name="Daum C."/>
            <person name="Ezra D."/>
            <person name="Gonzalez J."/>
            <person name="Henrissat B."/>
            <person name="Kuo A."/>
            <person name="Liang C."/>
            <person name="Lipzen A."/>
            <person name="Lutzoni F."/>
            <person name="Magnuson J."/>
            <person name="Mondo S."/>
            <person name="Nolan M."/>
            <person name="Ohm R."/>
            <person name="Pangilinan J."/>
            <person name="Park H.-J."/>
            <person name="Ramirez L."/>
            <person name="Alfaro M."/>
            <person name="Sun H."/>
            <person name="Tritt A."/>
            <person name="Yoshinaga Y."/>
            <person name="Zwiers L.-H."/>
            <person name="Turgeon B."/>
            <person name="Goodwin S."/>
            <person name="Spatafora J."/>
            <person name="Crous P."/>
            <person name="Grigoriev I."/>
        </authorList>
    </citation>
    <scope>NUCLEOTIDE SEQUENCE</scope>
    <source>
        <strain evidence="2">CBS 110217</strain>
    </source>
</reference>
<accession>A0A9P4HNK4</accession>
<evidence type="ECO:0000313" key="3">
    <source>
        <dbReference type="Proteomes" id="UP000799777"/>
    </source>
</evidence>
<organism evidence="2 3">
    <name type="scientific">Setomelanomma holmii</name>
    <dbReference type="NCBI Taxonomy" id="210430"/>
    <lineage>
        <taxon>Eukaryota</taxon>
        <taxon>Fungi</taxon>
        <taxon>Dikarya</taxon>
        <taxon>Ascomycota</taxon>
        <taxon>Pezizomycotina</taxon>
        <taxon>Dothideomycetes</taxon>
        <taxon>Pleosporomycetidae</taxon>
        <taxon>Pleosporales</taxon>
        <taxon>Pleosporineae</taxon>
        <taxon>Phaeosphaeriaceae</taxon>
        <taxon>Setomelanomma</taxon>
    </lineage>
</organism>
<feature type="compositionally biased region" description="Low complexity" evidence="1">
    <location>
        <begin position="640"/>
        <end position="659"/>
    </location>
</feature>
<feature type="compositionally biased region" description="Low complexity" evidence="1">
    <location>
        <begin position="670"/>
        <end position="680"/>
    </location>
</feature>
<feature type="compositionally biased region" description="Basic and acidic residues" evidence="1">
    <location>
        <begin position="166"/>
        <end position="180"/>
    </location>
</feature>
<dbReference type="Proteomes" id="UP000799777">
    <property type="component" value="Unassembled WGS sequence"/>
</dbReference>
<name>A0A9P4HNK4_9PLEO</name>
<feature type="region of interest" description="Disordered" evidence="1">
    <location>
        <begin position="543"/>
        <end position="721"/>
    </location>
</feature>
<dbReference type="AlphaFoldDB" id="A0A9P4HNK4"/>
<dbReference type="EMBL" id="ML978154">
    <property type="protein sequence ID" value="KAF2036789.1"/>
    <property type="molecule type" value="Genomic_DNA"/>
</dbReference>
<gene>
    <name evidence="2" type="ORF">EK21DRAFT_106097</name>
</gene>